<sequence length="1598" mass="179328">MIIYKDLITGDEIISDSYDLKEIDGVVYEADCKKITIGAENIDIGANPSAEEADEGTDDQAQTVIDVVHSFRLNETSFDKKSYLTHLKSYMKKVKDGLKEKGASDEEITTFEKGAQTFAKKIVGNFKDYEFLIGESMDPDGMVILLNYREDGVTPYVTVWKHGLTEMKVLKVAAATRNSQIQRMSDEAALRNAADISHQPHTPHKPKTGAGEVLNDLIRKLDEKHRLGIQPRSDHWTPKKNNSLQDKIPALIKRLFYTDEPKLAQVRGELNDKAPGLQQKEKLELLYRLLQKASPHPSQRTPLPTPQTDTDSFHRTSSQATGSSRSFPLFRRDEADSIYTTALESGDTTAAALRSGDTTDEDDAWSPPPSPSASARSAREAVGGSGDTLYVLPGHKDKKRPSQSSHDEDSSPRVTKVSRDERECKRDRVPMPASVTVRRPVESSTFKVPTLEMARSYQSTRTSFNSSFKGANLWSSQQTSSQETAATSFNSDYPIQSFQPKIQRTKSTTLGSADDDDFLQAEALTRGITRWQAFNRASTSTTRSSTDYGSLDAAAVEEICRNMEFSQREQSLPVWDSPGPAASRAESRQADGPPKGDASVSPSKISHRIRDIPDQNLFGNDISDDLTRFPYFILFICYRLAAENEIELPRLLEGMDPAVAQADPDAFWAHIHDRLATSSTDLGDEKVWSAANESFNGYTFKGEVAFNKSASKSIFSLTLFPLAKESSCRLQRRFGSDRFLYLKFPSMQDKKDSSKAGITRPQMKQIEKTWVDWFVKEHSFLGRKWRAFHVEPEKRKKGSRKPDADLYGLRVILFATEGLGINEPCTVGQMIDWFFPLRKNGDQSYCKAFARLDLALSRTVPTLVFKPSQIRRVEDILADRAPEDTQFCDFTLPSENTTGEPEVMNDGCSRISLGAAQEIWATVKKSTGRNDRMPTAFQGRIGGAKGLWVVDPESQSTLSKGPPPIWIEVSNSQLKFEPHDADLRWRTCDPLRLTFEVVNYSTPPISSDLHLSFIPIMVDRGVPVSSIEDAIITRLDVEREEMLDQLGDPAKAYVWVDRHSSAALQDPDDMPWQASLPSHPRDKAKLLLESGFRPTQERYLGITLSRLVQYEHQDQEKNLRIPLAKSAFVYGIADPLGVLAPGEVHLQFSTRFEDDLTKESFLGLEDIEVLVARQPACRRSDIQKVKAISHAKLGHLLDVVVFPSRGQYPLAGKLQGGDYDGDIFWVCWEPDLVAPFKNAPAPTQKLDHSRYGIKQENIKLGKLLGRRDSKGPDVDSFLKKAAAFRIQPSLLGQVTNYLEKQAYAEGKTYSDALNALCDMHDLLVDAPKQGYVFGDTEYDRAKKDLGLSRVLDTPAYKAAMDEYSAVKDMGAAERLRKRTWTVKKGNAIDYLYFDVVKAHHAKTQRLIDEELFSKKVSDDEELMYPCRLQDRKHSAVIRRALHQLLLDLEPIHTAWSRSFAGVEIVDSDMYNKTVEKCYKLFHAIQPDDPDDPELRPWFENSLSPNSAFWPTLRASALYTLGANKEKNPTFIYHLAGKELAQIKYAHANARGSHSVVGTIYATLRSRRLKTPTGPVVAQVEDDEEEEDFFSTAGTTYDL</sequence>
<reference evidence="5" key="1">
    <citation type="journal article" date="2020" name="Stud. Mycol.">
        <title>101 Dothideomycetes genomes: a test case for predicting lifestyles and emergence of pathogens.</title>
        <authorList>
            <person name="Haridas S."/>
            <person name="Albert R."/>
            <person name="Binder M."/>
            <person name="Bloem J."/>
            <person name="Labutti K."/>
            <person name="Salamov A."/>
            <person name="Andreopoulos B."/>
            <person name="Baker S."/>
            <person name="Barry K."/>
            <person name="Bills G."/>
            <person name="Bluhm B."/>
            <person name="Cannon C."/>
            <person name="Castanera R."/>
            <person name="Culley D."/>
            <person name="Daum C."/>
            <person name="Ezra D."/>
            <person name="Gonzalez J."/>
            <person name="Henrissat B."/>
            <person name="Kuo A."/>
            <person name="Liang C."/>
            <person name="Lipzen A."/>
            <person name="Lutzoni F."/>
            <person name="Magnuson J."/>
            <person name="Mondo S."/>
            <person name="Nolan M."/>
            <person name="Ohm R."/>
            <person name="Pangilinan J."/>
            <person name="Park H.-J."/>
            <person name="Ramirez L."/>
            <person name="Alfaro M."/>
            <person name="Sun H."/>
            <person name="Tritt A."/>
            <person name="Yoshinaga Y."/>
            <person name="Zwiers L.-H."/>
            <person name="Turgeon B."/>
            <person name="Goodwin S."/>
            <person name="Spatafora J."/>
            <person name="Crous P."/>
            <person name="Grigoriev I."/>
        </authorList>
    </citation>
    <scope>NUCLEOTIDE SEQUENCE</scope>
    <source>
        <strain evidence="5">CBS 119925</strain>
    </source>
</reference>
<feature type="compositionally biased region" description="Polar residues" evidence="3">
    <location>
        <begin position="338"/>
        <end position="348"/>
    </location>
</feature>
<dbReference type="EMBL" id="MU006592">
    <property type="protein sequence ID" value="KAF2744025.1"/>
    <property type="molecule type" value="Genomic_DNA"/>
</dbReference>
<dbReference type="GO" id="GO:0031380">
    <property type="term" value="C:nuclear RNA-directed RNA polymerase complex"/>
    <property type="evidence" value="ECO:0007669"/>
    <property type="project" value="TreeGrafter"/>
</dbReference>
<dbReference type="OrthoDB" id="10055769at2759"/>
<dbReference type="FunFam" id="2.170.150.10:FF:000002">
    <property type="entry name" value="Translationally-controlled tumor protein homolog"/>
    <property type="match status" value="1"/>
</dbReference>
<evidence type="ECO:0000256" key="2">
    <source>
        <dbReference type="PROSITE-ProRule" id="PRU01133"/>
    </source>
</evidence>
<dbReference type="PANTHER" id="PTHR23079:SF55">
    <property type="entry name" value="RNA-DIRECTED RNA POLYMERASE"/>
    <property type="match status" value="1"/>
</dbReference>
<proteinExistence type="inferred from homology"/>
<keyword evidence="6" id="KW-1185">Reference proteome</keyword>
<dbReference type="InterPro" id="IPR011057">
    <property type="entry name" value="Mss4-like_sf"/>
</dbReference>
<dbReference type="GO" id="GO:0003723">
    <property type="term" value="F:RNA binding"/>
    <property type="evidence" value="ECO:0007669"/>
    <property type="project" value="UniProtKB-KW"/>
</dbReference>
<dbReference type="Pfam" id="PF00838">
    <property type="entry name" value="TCTP"/>
    <property type="match status" value="1"/>
</dbReference>
<dbReference type="GO" id="GO:0030422">
    <property type="term" value="P:siRNA processing"/>
    <property type="evidence" value="ECO:0007669"/>
    <property type="project" value="TreeGrafter"/>
</dbReference>
<dbReference type="InterPro" id="IPR011323">
    <property type="entry name" value="Mss4/transl-control_tumour"/>
</dbReference>
<dbReference type="InterPro" id="IPR057596">
    <property type="entry name" value="RDRP_core"/>
</dbReference>
<dbReference type="Gene3D" id="2.170.150.10">
    <property type="entry name" value="Metal Binding Protein, Guanine Nucleotide Exchange Factor, Chain A"/>
    <property type="match status" value="1"/>
</dbReference>
<dbReference type="InterPro" id="IPR007855">
    <property type="entry name" value="RDRP"/>
</dbReference>
<name>A0A6A6V0R2_9PLEO</name>
<evidence type="ECO:0000256" key="1">
    <source>
        <dbReference type="ARBA" id="ARBA00014759"/>
    </source>
</evidence>
<evidence type="ECO:0000313" key="6">
    <source>
        <dbReference type="Proteomes" id="UP000799440"/>
    </source>
</evidence>
<feature type="region of interest" description="Disordered" evidence="3">
    <location>
        <begin position="567"/>
        <end position="606"/>
    </location>
</feature>
<dbReference type="PROSITE" id="PS51797">
    <property type="entry name" value="TCTP_3"/>
    <property type="match status" value="1"/>
</dbReference>
<dbReference type="SUPFAM" id="SSF51316">
    <property type="entry name" value="Mss4-like"/>
    <property type="match status" value="1"/>
</dbReference>
<dbReference type="InterPro" id="IPR018103">
    <property type="entry name" value="Translation_control_tumour_CS"/>
</dbReference>
<dbReference type="InterPro" id="IPR018105">
    <property type="entry name" value="Translational_control_tumour_p"/>
</dbReference>
<dbReference type="PROSITE" id="PS01002">
    <property type="entry name" value="TCTP_1"/>
    <property type="match status" value="1"/>
</dbReference>
<feature type="compositionally biased region" description="Basic and acidic residues" evidence="3">
    <location>
        <begin position="405"/>
        <end position="429"/>
    </location>
</feature>
<evidence type="ECO:0000259" key="4">
    <source>
        <dbReference type="PROSITE" id="PS51797"/>
    </source>
</evidence>
<organism evidence="5 6">
    <name type="scientific">Sporormia fimetaria CBS 119925</name>
    <dbReference type="NCBI Taxonomy" id="1340428"/>
    <lineage>
        <taxon>Eukaryota</taxon>
        <taxon>Fungi</taxon>
        <taxon>Dikarya</taxon>
        <taxon>Ascomycota</taxon>
        <taxon>Pezizomycotina</taxon>
        <taxon>Dothideomycetes</taxon>
        <taxon>Pleosporomycetidae</taxon>
        <taxon>Pleosporales</taxon>
        <taxon>Sporormiaceae</taxon>
        <taxon>Sporormia</taxon>
    </lineage>
</organism>
<comment type="similarity">
    <text evidence="2">Belongs to the TCTP family.</text>
</comment>
<feature type="domain" description="TCTP" evidence="4">
    <location>
        <begin position="1"/>
        <end position="169"/>
    </location>
</feature>
<gene>
    <name evidence="5" type="ORF">M011DRAFT_508059</name>
</gene>
<feature type="region of interest" description="Disordered" evidence="3">
    <location>
        <begin position="293"/>
        <end position="437"/>
    </location>
</feature>
<dbReference type="GO" id="GO:0003968">
    <property type="term" value="F:RNA-directed RNA polymerase activity"/>
    <property type="evidence" value="ECO:0007669"/>
    <property type="project" value="UniProtKB-KW"/>
</dbReference>
<protein>
    <recommendedName>
        <fullName evidence="1">Translationally-controlled tumor protein homolog</fullName>
    </recommendedName>
</protein>
<feature type="compositionally biased region" description="Polar residues" evidence="3">
    <location>
        <begin position="296"/>
        <end position="326"/>
    </location>
</feature>
<dbReference type="Pfam" id="PF05183">
    <property type="entry name" value="RdRP"/>
    <property type="match status" value="1"/>
</dbReference>
<evidence type="ECO:0000256" key="3">
    <source>
        <dbReference type="SAM" id="MobiDB-lite"/>
    </source>
</evidence>
<dbReference type="PANTHER" id="PTHR23079">
    <property type="entry name" value="RNA-DEPENDENT RNA POLYMERASE"/>
    <property type="match status" value="1"/>
</dbReference>
<dbReference type="Proteomes" id="UP000799440">
    <property type="component" value="Unassembled WGS sequence"/>
</dbReference>
<dbReference type="InterPro" id="IPR034737">
    <property type="entry name" value="TCTP"/>
</dbReference>
<dbReference type="PRINTS" id="PR01653">
    <property type="entry name" value="TCTPROTEIN"/>
</dbReference>
<accession>A0A6A6V0R2</accession>
<evidence type="ECO:0000313" key="5">
    <source>
        <dbReference type="EMBL" id="KAF2744025.1"/>
    </source>
</evidence>